<dbReference type="GO" id="GO:0005739">
    <property type="term" value="C:mitochondrion"/>
    <property type="evidence" value="ECO:0007669"/>
    <property type="project" value="UniProtKB-SubCell"/>
</dbReference>
<name>A0A381YA09_9ZZZZ</name>
<gene>
    <name evidence="5" type="ORF">METZ01_LOCUS126800</name>
</gene>
<evidence type="ECO:0000313" key="5">
    <source>
        <dbReference type="EMBL" id="SVA73946.1"/>
    </source>
</evidence>
<dbReference type="InterPro" id="IPR038375">
    <property type="entry name" value="NDUFAF7_sf"/>
</dbReference>
<evidence type="ECO:0000256" key="3">
    <source>
        <dbReference type="ARBA" id="ARBA00022679"/>
    </source>
</evidence>
<dbReference type="GO" id="GO:0032259">
    <property type="term" value="P:methylation"/>
    <property type="evidence" value="ECO:0007669"/>
    <property type="project" value="UniProtKB-KW"/>
</dbReference>
<dbReference type="Gene3D" id="3.40.50.12710">
    <property type="match status" value="1"/>
</dbReference>
<dbReference type="PANTHER" id="PTHR12049:SF7">
    <property type="entry name" value="PROTEIN ARGININE METHYLTRANSFERASE NDUFAF7, MITOCHONDRIAL"/>
    <property type="match status" value="1"/>
</dbReference>
<keyword evidence="3" id="KW-0808">Transferase</keyword>
<proteinExistence type="predicted"/>
<dbReference type="GO" id="GO:0035243">
    <property type="term" value="F:protein-arginine omega-N symmetric methyltransferase activity"/>
    <property type="evidence" value="ECO:0007669"/>
    <property type="project" value="TreeGrafter"/>
</dbReference>
<evidence type="ECO:0000256" key="4">
    <source>
        <dbReference type="ARBA" id="ARBA00023128"/>
    </source>
</evidence>
<protein>
    <recommendedName>
        <fullName evidence="6">SAM-dependent methyltransferase</fullName>
    </recommendedName>
</protein>
<evidence type="ECO:0000256" key="1">
    <source>
        <dbReference type="ARBA" id="ARBA00004173"/>
    </source>
</evidence>
<dbReference type="InterPro" id="IPR003788">
    <property type="entry name" value="NDUFAF7"/>
</dbReference>
<accession>A0A381YA09</accession>
<dbReference type="SUPFAM" id="SSF53335">
    <property type="entry name" value="S-adenosyl-L-methionine-dependent methyltransferases"/>
    <property type="match status" value="1"/>
</dbReference>
<keyword evidence="2" id="KW-0489">Methyltransferase</keyword>
<dbReference type="Pfam" id="PF02636">
    <property type="entry name" value="Methyltransf_28"/>
    <property type="match status" value="1"/>
</dbReference>
<dbReference type="InterPro" id="IPR029063">
    <property type="entry name" value="SAM-dependent_MTases_sf"/>
</dbReference>
<reference evidence="5" key="1">
    <citation type="submission" date="2018-05" db="EMBL/GenBank/DDBJ databases">
        <authorList>
            <person name="Lanie J.A."/>
            <person name="Ng W.-L."/>
            <person name="Kazmierczak K.M."/>
            <person name="Andrzejewski T.M."/>
            <person name="Davidsen T.M."/>
            <person name="Wayne K.J."/>
            <person name="Tettelin H."/>
            <person name="Glass J.I."/>
            <person name="Rusch D."/>
            <person name="Podicherti R."/>
            <person name="Tsui H.-C.T."/>
            <person name="Winkler M.E."/>
        </authorList>
    </citation>
    <scope>NUCLEOTIDE SEQUENCE</scope>
</reference>
<organism evidence="5">
    <name type="scientific">marine metagenome</name>
    <dbReference type="NCBI Taxonomy" id="408172"/>
    <lineage>
        <taxon>unclassified sequences</taxon>
        <taxon>metagenomes</taxon>
        <taxon>ecological metagenomes</taxon>
    </lineage>
</organism>
<evidence type="ECO:0008006" key="6">
    <source>
        <dbReference type="Google" id="ProtNLM"/>
    </source>
</evidence>
<dbReference type="AlphaFoldDB" id="A0A381YA09"/>
<sequence>MTSENKQKDQDPSLEHSLLVREQLMQHINRKGGWINFEEFIDFVMYKPGLGYYSAGAEKIGYSGDFTTAPEISKLFGMALANQITPILDHFQCRSIIEIGAGTGKLAFDIISQLNEYQVNFDHYYILELSADLKQRQQSMLSHLPKKAFNKIVWLDSATMDPINGVIIANEVIDALPFTRFKVHNGQIYELGICYKDNELIEQSRLADELLTDLVVRISKEIGITFDDGYTSEIRVNFKRWFRAIESMLSAGAMFFVDYGYSRQEYYDPTRTNGSMICHYRNVAHEDPLSHLGIQDISASVDFSLLADVALQRNIEVGFFTSQSEFLINSEILDVIDSVIDEGLKMKLTQEVKQLLLPNQMGEIFKCMLLNKNINPDNFDGIRDLRHTL</sequence>
<dbReference type="PANTHER" id="PTHR12049">
    <property type="entry name" value="PROTEIN ARGININE METHYLTRANSFERASE NDUFAF7, MITOCHONDRIAL"/>
    <property type="match status" value="1"/>
</dbReference>
<keyword evidence="4" id="KW-0496">Mitochondrion</keyword>
<evidence type="ECO:0000256" key="2">
    <source>
        <dbReference type="ARBA" id="ARBA00022603"/>
    </source>
</evidence>
<dbReference type="EMBL" id="UINC01017749">
    <property type="protein sequence ID" value="SVA73946.1"/>
    <property type="molecule type" value="Genomic_DNA"/>
</dbReference>
<comment type="subcellular location">
    <subcellularLocation>
        <location evidence="1">Mitochondrion</location>
    </subcellularLocation>
</comment>